<evidence type="ECO:0000313" key="1">
    <source>
        <dbReference type="EMBL" id="OUP60090.1"/>
    </source>
</evidence>
<protein>
    <submittedName>
        <fullName evidence="1">Uncharacterized protein</fullName>
    </submittedName>
</protein>
<name>A0A1Y4LW03_9FIRM</name>
<reference evidence="2" key="1">
    <citation type="submission" date="2017-04" db="EMBL/GenBank/DDBJ databases">
        <title>Function of individual gut microbiota members based on whole genome sequencing of pure cultures obtained from chicken caecum.</title>
        <authorList>
            <person name="Medvecky M."/>
            <person name="Cejkova D."/>
            <person name="Polansky O."/>
            <person name="Karasova D."/>
            <person name="Kubasova T."/>
            <person name="Cizek A."/>
            <person name="Rychlik I."/>
        </authorList>
    </citation>
    <scope>NUCLEOTIDE SEQUENCE [LARGE SCALE GENOMIC DNA]</scope>
    <source>
        <strain evidence="2">An178</strain>
    </source>
</reference>
<dbReference type="Proteomes" id="UP000195447">
    <property type="component" value="Unassembled WGS sequence"/>
</dbReference>
<proteinExistence type="predicted"/>
<comment type="caution">
    <text evidence="1">The sequence shown here is derived from an EMBL/GenBank/DDBJ whole genome shotgun (WGS) entry which is preliminary data.</text>
</comment>
<dbReference type="EMBL" id="NFKM01000011">
    <property type="protein sequence ID" value="OUP60090.1"/>
    <property type="molecule type" value="Genomic_DNA"/>
</dbReference>
<organism evidence="1 2">
    <name type="scientific">Faecalitalea cylindroides</name>
    <dbReference type="NCBI Taxonomy" id="39483"/>
    <lineage>
        <taxon>Bacteria</taxon>
        <taxon>Bacillati</taxon>
        <taxon>Bacillota</taxon>
        <taxon>Erysipelotrichia</taxon>
        <taxon>Erysipelotrichales</taxon>
        <taxon>Erysipelotrichaceae</taxon>
        <taxon>Faecalitalea</taxon>
    </lineage>
</organism>
<gene>
    <name evidence="1" type="ORF">B5F14_06645</name>
</gene>
<sequence>MKLNGIINIQRQSLSGNLEKTKQNRNYSDLLNKPRINDVELVDNKTAEELGLQEEMVEMTAQDIDEVLFGKEGMMQSWLRKNI</sequence>
<keyword evidence="2" id="KW-1185">Reference proteome</keyword>
<dbReference type="AlphaFoldDB" id="A0A1Y4LW03"/>
<dbReference type="RefSeq" id="WP_087158757.1">
    <property type="nucleotide sequence ID" value="NZ_NFKM01000011.1"/>
</dbReference>
<evidence type="ECO:0000313" key="2">
    <source>
        <dbReference type="Proteomes" id="UP000195447"/>
    </source>
</evidence>
<accession>A0A1Y4LW03</accession>